<evidence type="ECO:0000313" key="6">
    <source>
        <dbReference type="Proteomes" id="UP000050864"/>
    </source>
</evidence>
<dbReference type="PANTHER" id="PTHR30363">
    <property type="entry name" value="HTH-TYPE TRANSCRIPTIONAL REGULATOR SRLR-RELATED"/>
    <property type="match status" value="1"/>
</dbReference>
<dbReference type="InterPro" id="IPR037171">
    <property type="entry name" value="NagB/RpiA_transferase-like"/>
</dbReference>
<dbReference type="InterPro" id="IPR050313">
    <property type="entry name" value="Carb_Metab_HTH_regulators"/>
</dbReference>
<dbReference type="SMART" id="SM00420">
    <property type="entry name" value="HTH_DEOR"/>
    <property type="match status" value="1"/>
</dbReference>
<dbReference type="PANTHER" id="PTHR30363:SF4">
    <property type="entry name" value="GLYCEROL-3-PHOSPHATE REGULON REPRESSOR"/>
    <property type="match status" value="1"/>
</dbReference>
<feature type="domain" description="HTH deoR-type" evidence="4">
    <location>
        <begin position="10"/>
        <end position="65"/>
    </location>
</feature>
<dbReference type="GO" id="GO:0003700">
    <property type="term" value="F:DNA-binding transcription factor activity"/>
    <property type="evidence" value="ECO:0007669"/>
    <property type="project" value="InterPro"/>
</dbReference>
<evidence type="ECO:0000313" key="5">
    <source>
        <dbReference type="EMBL" id="KRG63063.1"/>
    </source>
</evidence>
<dbReference type="SUPFAM" id="SSF46785">
    <property type="entry name" value="Winged helix' DNA-binding domain"/>
    <property type="match status" value="1"/>
</dbReference>
<evidence type="ECO:0000256" key="2">
    <source>
        <dbReference type="ARBA" id="ARBA00023015"/>
    </source>
</evidence>
<dbReference type="Pfam" id="PF00455">
    <property type="entry name" value="DeoRC"/>
    <property type="match status" value="1"/>
</dbReference>
<dbReference type="PATRIC" id="fig|405444.3.peg.1873"/>
<name>A0A0R0CA65_9GAMM</name>
<dbReference type="RefSeq" id="WP_057635118.1">
    <property type="nucleotide sequence ID" value="NZ_LDJI01000026.1"/>
</dbReference>
<dbReference type="InterPro" id="IPR001034">
    <property type="entry name" value="DeoR_HTH"/>
</dbReference>
<dbReference type="EMBL" id="LDJI01000026">
    <property type="protein sequence ID" value="KRG63063.1"/>
    <property type="molecule type" value="Genomic_DNA"/>
</dbReference>
<organism evidence="5 6">
    <name type="scientific">Stenotrophomonas humi</name>
    <dbReference type="NCBI Taxonomy" id="405444"/>
    <lineage>
        <taxon>Bacteria</taxon>
        <taxon>Pseudomonadati</taxon>
        <taxon>Pseudomonadota</taxon>
        <taxon>Gammaproteobacteria</taxon>
        <taxon>Lysobacterales</taxon>
        <taxon>Lysobacteraceae</taxon>
        <taxon>Stenotrophomonas</taxon>
    </lineage>
</organism>
<protein>
    <recommendedName>
        <fullName evidence="4">HTH deoR-type domain-containing protein</fullName>
    </recommendedName>
</protein>
<accession>A0A0R0CA65</accession>
<keyword evidence="6" id="KW-1185">Reference proteome</keyword>
<dbReference type="STRING" id="405444.ABB26_13860"/>
<evidence type="ECO:0000256" key="1">
    <source>
        <dbReference type="ARBA" id="ARBA00022491"/>
    </source>
</evidence>
<dbReference type="PRINTS" id="PR00037">
    <property type="entry name" value="HTHLACR"/>
</dbReference>
<sequence>MTLSRPDVLPQERQQRILDQLRSHGRVVASELVAAFGVSEDSIRRDLREMASKGLCRRVYGGALLPTPQFDALPERVGRHDPERSALAVHAASLLLPGQVVLMDAGSTNVEIARALRGTALTVVTNSPAVADALAGAQAAEVMMIGGRIDPRSGAAIGSIALQQLTQLQADVCIPGVCALDPETGIWGINAEECAFKQAMLRASDMTLIVAASEKVGARGSFRIAGIEQVDQLLISDRVAVEMQERLAAVAPRLGRVPVAKA</sequence>
<keyword evidence="1" id="KW-0678">Repressor</keyword>
<evidence type="ECO:0000256" key="3">
    <source>
        <dbReference type="ARBA" id="ARBA00023163"/>
    </source>
</evidence>
<dbReference type="AlphaFoldDB" id="A0A0R0CA65"/>
<dbReference type="InterPro" id="IPR014036">
    <property type="entry name" value="DeoR-like_C"/>
</dbReference>
<dbReference type="Proteomes" id="UP000050864">
    <property type="component" value="Unassembled WGS sequence"/>
</dbReference>
<proteinExistence type="predicted"/>
<keyword evidence="3" id="KW-0804">Transcription</keyword>
<dbReference type="SMART" id="SM01134">
    <property type="entry name" value="DeoRC"/>
    <property type="match status" value="1"/>
</dbReference>
<comment type="caution">
    <text evidence="5">The sequence shown here is derived from an EMBL/GenBank/DDBJ whole genome shotgun (WGS) entry which is preliminary data.</text>
</comment>
<dbReference type="SUPFAM" id="SSF100950">
    <property type="entry name" value="NagB/RpiA/CoA transferase-like"/>
    <property type="match status" value="1"/>
</dbReference>
<dbReference type="InterPro" id="IPR036390">
    <property type="entry name" value="WH_DNA-bd_sf"/>
</dbReference>
<gene>
    <name evidence="5" type="ORF">ABB26_13860</name>
</gene>
<reference evidence="5 6" key="1">
    <citation type="submission" date="2015-05" db="EMBL/GenBank/DDBJ databases">
        <title>Genome sequencing and analysis of members of genus Stenotrophomonas.</title>
        <authorList>
            <person name="Patil P.P."/>
            <person name="Midha S."/>
            <person name="Patil P.B."/>
        </authorList>
    </citation>
    <scope>NUCLEOTIDE SEQUENCE [LARGE SCALE GENOMIC DNA]</scope>
    <source>
        <strain evidence="5 6">DSM 18929</strain>
    </source>
</reference>
<dbReference type="InterPro" id="IPR036388">
    <property type="entry name" value="WH-like_DNA-bd_sf"/>
</dbReference>
<dbReference type="OrthoDB" id="9814815at2"/>
<dbReference type="Gene3D" id="1.10.10.10">
    <property type="entry name" value="Winged helix-like DNA-binding domain superfamily/Winged helix DNA-binding domain"/>
    <property type="match status" value="1"/>
</dbReference>
<dbReference type="Pfam" id="PF08220">
    <property type="entry name" value="HTH_DeoR"/>
    <property type="match status" value="1"/>
</dbReference>
<evidence type="ECO:0000259" key="4">
    <source>
        <dbReference type="PROSITE" id="PS51000"/>
    </source>
</evidence>
<dbReference type="PROSITE" id="PS51000">
    <property type="entry name" value="HTH_DEOR_2"/>
    <property type="match status" value="1"/>
</dbReference>
<keyword evidence="2" id="KW-0805">Transcription regulation</keyword>